<evidence type="ECO:0000256" key="4">
    <source>
        <dbReference type="ARBA" id="ARBA00023136"/>
    </source>
</evidence>
<evidence type="ECO:0000313" key="7">
    <source>
        <dbReference type="Ensembl" id="ENSPSMP00000026384.1"/>
    </source>
</evidence>
<keyword evidence="4 6" id="KW-0472">Membrane</keyword>
<evidence type="ECO:0000256" key="3">
    <source>
        <dbReference type="ARBA" id="ARBA00022989"/>
    </source>
</evidence>
<accession>A0A8C9A458</accession>
<dbReference type="PANTHER" id="PTHR17615">
    <property type="entry name" value="PROTEIN FAM189A"/>
    <property type="match status" value="1"/>
</dbReference>
<keyword evidence="3 6" id="KW-1133">Transmembrane helix</keyword>
<dbReference type="GO" id="GO:0016020">
    <property type="term" value="C:membrane"/>
    <property type="evidence" value="ECO:0007669"/>
    <property type="project" value="UniProtKB-SubCell"/>
</dbReference>
<dbReference type="InterPro" id="IPR030431">
    <property type="entry name" value="ENTREP1-3"/>
</dbReference>
<dbReference type="Ensembl" id="ENSPSMT00000030552.1">
    <property type="protein sequence ID" value="ENSPSMP00000026384.1"/>
    <property type="gene ID" value="ENSPSMG00000018523.1"/>
</dbReference>
<dbReference type="Proteomes" id="UP000694414">
    <property type="component" value="Unplaced"/>
</dbReference>
<feature type="transmembrane region" description="Helical" evidence="6">
    <location>
        <begin position="33"/>
        <end position="55"/>
    </location>
</feature>
<evidence type="ECO:0000256" key="6">
    <source>
        <dbReference type="SAM" id="Phobius"/>
    </source>
</evidence>
<feature type="transmembrane region" description="Helical" evidence="6">
    <location>
        <begin position="115"/>
        <end position="134"/>
    </location>
</feature>
<keyword evidence="2 6" id="KW-0812">Transmembrane</keyword>
<comment type="subcellular location">
    <subcellularLocation>
        <location evidence="1">Membrane</location>
    </subcellularLocation>
</comment>
<organism evidence="7 8">
    <name type="scientific">Prolemur simus</name>
    <name type="common">Greater bamboo lemur</name>
    <name type="synonym">Hapalemur simus</name>
    <dbReference type="NCBI Taxonomy" id="1328070"/>
    <lineage>
        <taxon>Eukaryota</taxon>
        <taxon>Metazoa</taxon>
        <taxon>Chordata</taxon>
        <taxon>Craniata</taxon>
        <taxon>Vertebrata</taxon>
        <taxon>Euteleostomi</taxon>
        <taxon>Mammalia</taxon>
        <taxon>Eutheria</taxon>
        <taxon>Euarchontoglires</taxon>
        <taxon>Primates</taxon>
        <taxon>Strepsirrhini</taxon>
        <taxon>Lemuriformes</taxon>
        <taxon>Lemuridae</taxon>
        <taxon>Prolemur</taxon>
    </lineage>
</organism>
<protein>
    <submittedName>
        <fullName evidence="7">Uncharacterized protein</fullName>
    </submittedName>
</protein>
<proteinExistence type="inferred from homology"/>
<evidence type="ECO:0000256" key="5">
    <source>
        <dbReference type="ARBA" id="ARBA00034309"/>
    </source>
</evidence>
<name>A0A8C9A458_PROSS</name>
<reference evidence="7" key="1">
    <citation type="submission" date="2025-08" db="UniProtKB">
        <authorList>
            <consortium name="Ensembl"/>
        </authorList>
    </citation>
    <scope>IDENTIFICATION</scope>
</reference>
<dbReference type="AlphaFoldDB" id="A0A8C9A458"/>
<evidence type="ECO:0000313" key="8">
    <source>
        <dbReference type="Proteomes" id="UP000694414"/>
    </source>
</evidence>
<sequence>MVPSPGDFSCYLTCRPSTRGLTHLLLHRPWLQVLLRLGLAQHLGILVITFSRVASSVTTPESVKRSCPSLGAEGPSRTCLLLSVCRLTTCAAIICPLSAVVCCIQIFSWDLMHTLIAFSPFFPTLLGRRLLLFVQSRLFYYKVI</sequence>
<keyword evidence="8" id="KW-1185">Reference proteome</keyword>
<evidence type="ECO:0000256" key="2">
    <source>
        <dbReference type="ARBA" id="ARBA00022692"/>
    </source>
</evidence>
<reference evidence="7" key="2">
    <citation type="submission" date="2025-09" db="UniProtKB">
        <authorList>
            <consortium name="Ensembl"/>
        </authorList>
    </citation>
    <scope>IDENTIFICATION</scope>
</reference>
<comment type="similarity">
    <text evidence="5">Belongs to the ENTREP family.</text>
</comment>
<feature type="transmembrane region" description="Helical" evidence="6">
    <location>
        <begin position="87"/>
        <end position="109"/>
    </location>
</feature>
<evidence type="ECO:0000256" key="1">
    <source>
        <dbReference type="ARBA" id="ARBA00004370"/>
    </source>
</evidence>
<dbReference type="PANTHER" id="PTHR17615:SF7">
    <property type="entry name" value="PROTEIN ENTREP3"/>
    <property type="match status" value="1"/>
</dbReference>